<keyword evidence="2" id="KW-1185">Reference proteome</keyword>
<dbReference type="Proteomes" id="UP000276133">
    <property type="component" value="Unassembled WGS sequence"/>
</dbReference>
<evidence type="ECO:0000313" key="1">
    <source>
        <dbReference type="EMBL" id="RMZ99827.1"/>
    </source>
</evidence>
<name>A0A3M7PMG0_BRAPC</name>
<accession>A0A3M7PMG0</accession>
<comment type="caution">
    <text evidence="1">The sequence shown here is derived from an EMBL/GenBank/DDBJ whole genome shotgun (WGS) entry which is preliminary data.</text>
</comment>
<gene>
    <name evidence="1" type="ORF">BpHYR1_007079</name>
</gene>
<organism evidence="1 2">
    <name type="scientific">Brachionus plicatilis</name>
    <name type="common">Marine rotifer</name>
    <name type="synonym">Brachionus muelleri</name>
    <dbReference type="NCBI Taxonomy" id="10195"/>
    <lineage>
        <taxon>Eukaryota</taxon>
        <taxon>Metazoa</taxon>
        <taxon>Spiralia</taxon>
        <taxon>Gnathifera</taxon>
        <taxon>Rotifera</taxon>
        <taxon>Eurotatoria</taxon>
        <taxon>Monogononta</taxon>
        <taxon>Pseudotrocha</taxon>
        <taxon>Ploima</taxon>
        <taxon>Brachionidae</taxon>
        <taxon>Brachionus</taxon>
    </lineage>
</organism>
<dbReference type="AlphaFoldDB" id="A0A3M7PMG0"/>
<proteinExistence type="predicted"/>
<evidence type="ECO:0000313" key="2">
    <source>
        <dbReference type="Proteomes" id="UP000276133"/>
    </source>
</evidence>
<sequence>MADENFALWTFFFMMKTSFGCQLDKEKNPNSELELNCKISTLILRNNPNKKILIKVQTKSISLCPTRQIQIGYPILIQFHFKPKNLEKFKINLSHFKSKPIMNN</sequence>
<dbReference type="EMBL" id="REGN01010032">
    <property type="protein sequence ID" value="RMZ99827.1"/>
    <property type="molecule type" value="Genomic_DNA"/>
</dbReference>
<reference evidence="1 2" key="1">
    <citation type="journal article" date="2018" name="Sci. Rep.">
        <title>Genomic signatures of local adaptation to the degree of environmental predictability in rotifers.</title>
        <authorList>
            <person name="Franch-Gras L."/>
            <person name="Hahn C."/>
            <person name="Garcia-Roger E.M."/>
            <person name="Carmona M.J."/>
            <person name="Serra M."/>
            <person name="Gomez A."/>
        </authorList>
    </citation>
    <scope>NUCLEOTIDE SEQUENCE [LARGE SCALE GENOMIC DNA]</scope>
    <source>
        <strain evidence="1">HYR1</strain>
    </source>
</reference>
<protein>
    <submittedName>
        <fullName evidence="1">Uncharacterized protein</fullName>
    </submittedName>
</protein>